<accession>A0ABQ7R4P4</accession>
<proteinExistence type="predicted"/>
<evidence type="ECO:0000313" key="2">
    <source>
        <dbReference type="Proteomes" id="UP000823941"/>
    </source>
</evidence>
<keyword evidence="2" id="KW-1185">Reference proteome</keyword>
<organism evidence="1 2">
    <name type="scientific">Plutella xylostella</name>
    <name type="common">Diamondback moth</name>
    <name type="synonym">Plutella maculipennis</name>
    <dbReference type="NCBI Taxonomy" id="51655"/>
    <lineage>
        <taxon>Eukaryota</taxon>
        <taxon>Metazoa</taxon>
        <taxon>Ecdysozoa</taxon>
        <taxon>Arthropoda</taxon>
        <taxon>Hexapoda</taxon>
        <taxon>Insecta</taxon>
        <taxon>Pterygota</taxon>
        <taxon>Neoptera</taxon>
        <taxon>Endopterygota</taxon>
        <taxon>Lepidoptera</taxon>
        <taxon>Glossata</taxon>
        <taxon>Ditrysia</taxon>
        <taxon>Yponomeutoidea</taxon>
        <taxon>Plutellidae</taxon>
        <taxon>Plutella</taxon>
    </lineage>
</organism>
<reference evidence="1 2" key="1">
    <citation type="submission" date="2021-06" db="EMBL/GenBank/DDBJ databases">
        <title>A haploid diamondback moth (Plutella xylostella L.) genome assembly resolves 31 chromosomes and identifies a diamide resistance mutation.</title>
        <authorList>
            <person name="Ward C.M."/>
            <person name="Perry K.D."/>
            <person name="Baker G."/>
            <person name="Powis K."/>
            <person name="Heckel D.G."/>
            <person name="Baxter S.W."/>
        </authorList>
    </citation>
    <scope>NUCLEOTIDE SEQUENCE [LARGE SCALE GENOMIC DNA]</scope>
    <source>
        <strain evidence="1 2">LV</strain>
        <tissue evidence="1">Single pupa</tissue>
    </source>
</reference>
<evidence type="ECO:0000313" key="1">
    <source>
        <dbReference type="EMBL" id="KAG7312282.1"/>
    </source>
</evidence>
<gene>
    <name evidence="1" type="ORF">JYU34_001754</name>
</gene>
<dbReference type="Proteomes" id="UP000823941">
    <property type="component" value="Chromosome 3"/>
</dbReference>
<protein>
    <submittedName>
        <fullName evidence="1">Uncharacterized protein</fullName>
    </submittedName>
</protein>
<comment type="caution">
    <text evidence="1">The sequence shown here is derived from an EMBL/GenBank/DDBJ whole genome shotgun (WGS) entry which is preliminary data.</text>
</comment>
<sequence length="63" mass="7076">MSGVVCDVDTCVCGGDRHATAELLRQDLRRRSPDDNVIIMIRQETAAARCRWLRAAGRKISYV</sequence>
<dbReference type="EMBL" id="JAHIBW010000003">
    <property type="protein sequence ID" value="KAG7312282.1"/>
    <property type="molecule type" value="Genomic_DNA"/>
</dbReference>
<name>A0ABQ7R4P4_PLUXY</name>